<gene>
    <name evidence="2" type="ORF">PTT_20085</name>
</gene>
<dbReference type="OrthoDB" id="3691979at2759"/>
<dbReference type="EMBL" id="GL538062">
    <property type="protein sequence ID" value="EFQ85074.1"/>
    <property type="molecule type" value="Genomic_DNA"/>
</dbReference>
<feature type="region of interest" description="Disordered" evidence="1">
    <location>
        <begin position="1"/>
        <end position="45"/>
    </location>
</feature>
<evidence type="ECO:0000313" key="2">
    <source>
        <dbReference type="EMBL" id="EFQ85074.1"/>
    </source>
</evidence>
<sequence length="221" mass="24896">KRARGTASQPVAIDSQSYQSQPSALSPPPPYTHTFESRLRESQPEDAIVAPAEGSEQATLAPSSEAADDAVDEAFDAHLEDNYDGIDWGRLKLYTKPITTHQHKRSWIYRHGYRVARLKDPTRVFFICHWCFKHKLTDIGIGIYNTSAAVSSAARHLSEQKPGHRLVAPGKTPVASVYNALTTARVPKYITRRIMHNPCLIRYSLLGIDPNRVIFWYDPWA</sequence>
<name>E3SAC5_PYRTT</name>
<feature type="compositionally biased region" description="Low complexity" evidence="1">
    <location>
        <begin position="15"/>
        <end position="24"/>
    </location>
</feature>
<keyword evidence="3" id="KW-1185">Reference proteome</keyword>
<evidence type="ECO:0000313" key="3">
    <source>
        <dbReference type="Proteomes" id="UP000001067"/>
    </source>
</evidence>
<dbReference type="KEGG" id="pte:PTT_20085"/>
<organism evidence="3">
    <name type="scientific">Pyrenophora teres f. teres (strain 0-1)</name>
    <name type="common">Barley net blotch fungus</name>
    <name type="synonym">Drechslera teres f. teres</name>
    <dbReference type="NCBI Taxonomy" id="861557"/>
    <lineage>
        <taxon>Eukaryota</taxon>
        <taxon>Fungi</taxon>
        <taxon>Dikarya</taxon>
        <taxon>Ascomycota</taxon>
        <taxon>Pezizomycotina</taxon>
        <taxon>Dothideomycetes</taxon>
        <taxon>Pleosporomycetidae</taxon>
        <taxon>Pleosporales</taxon>
        <taxon>Pleosporineae</taxon>
        <taxon>Pleosporaceae</taxon>
        <taxon>Pyrenophora</taxon>
    </lineage>
</organism>
<dbReference type="AlphaFoldDB" id="E3SAC5"/>
<protein>
    <submittedName>
        <fullName evidence="2">Uncharacterized protein</fullName>
    </submittedName>
</protein>
<accession>E3SAC5</accession>
<dbReference type="Proteomes" id="UP000001067">
    <property type="component" value="Unassembled WGS sequence"/>
</dbReference>
<proteinExistence type="predicted"/>
<feature type="non-terminal residue" evidence="2">
    <location>
        <position position="1"/>
    </location>
</feature>
<evidence type="ECO:0000256" key="1">
    <source>
        <dbReference type="SAM" id="MobiDB-lite"/>
    </source>
</evidence>
<reference evidence="2 3" key="1">
    <citation type="journal article" date="2010" name="Genome Biol.">
        <title>A first genome assembly of the barley fungal pathogen Pyrenophora teres f. teres.</title>
        <authorList>
            <person name="Ellwood S.R."/>
            <person name="Liu Z."/>
            <person name="Syme R.A."/>
            <person name="Lai Z."/>
            <person name="Hane J.K."/>
            <person name="Keiper F."/>
            <person name="Moffat C.S."/>
            <person name="Oliver R.P."/>
            <person name="Friesen T.L."/>
        </authorList>
    </citation>
    <scope>NUCLEOTIDE SEQUENCE [LARGE SCALE GENOMIC DNA]</scope>
    <source>
        <strain evidence="2 3">0-1</strain>
    </source>
</reference>
<dbReference type="HOGENOM" id="CLU_1253299_0_0_1"/>